<comment type="similarity">
    <text evidence="3">Belongs to the krueppel C2H2-type zinc-finger protein family.</text>
</comment>
<dbReference type="Bgee" id="ENSOANG00000007331">
    <property type="expression patterns" value="Expressed in liver and 7 other cell types or tissues"/>
</dbReference>
<dbReference type="FunFam" id="1.10.4020.10:FF:000001">
    <property type="entry name" value="zinc finger protein 263 isoform X1"/>
    <property type="match status" value="1"/>
</dbReference>
<evidence type="ECO:0000256" key="3">
    <source>
        <dbReference type="ARBA" id="ARBA00006991"/>
    </source>
</evidence>
<dbReference type="InterPro" id="IPR044822">
    <property type="entry name" value="Myb_DNA-bind_4"/>
</dbReference>
<evidence type="ECO:0000256" key="5">
    <source>
        <dbReference type="ARBA" id="ARBA00022723"/>
    </source>
</evidence>
<evidence type="ECO:0000313" key="19">
    <source>
        <dbReference type="Ensembl" id="ENSOANP00000011670.3"/>
    </source>
</evidence>
<keyword evidence="7 15" id="KW-0863">Zinc-finger</keyword>
<evidence type="ECO:0000256" key="1">
    <source>
        <dbReference type="ARBA" id="ARBA00003767"/>
    </source>
</evidence>
<keyword evidence="11" id="KW-0804">Transcription</keyword>
<dbReference type="STRING" id="9258.ENSOANP00000011670"/>
<accession>F6W347</accession>
<dbReference type="SMART" id="SM00355">
    <property type="entry name" value="ZnF_C2H2"/>
    <property type="match status" value="6"/>
</dbReference>
<evidence type="ECO:0000259" key="18">
    <source>
        <dbReference type="PROSITE" id="PS50804"/>
    </source>
</evidence>
<evidence type="ECO:0000256" key="16">
    <source>
        <dbReference type="SAM" id="MobiDB-lite"/>
    </source>
</evidence>
<evidence type="ECO:0000256" key="4">
    <source>
        <dbReference type="ARBA" id="ARBA00022499"/>
    </source>
</evidence>
<keyword evidence="20" id="KW-1185">Reference proteome</keyword>
<dbReference type="FunFam" id="3.30.160.60:FF:000250">
    <property type="entry name" value="zinc finger protein 197 isoform X1"/>
    <property type="match status" value="1"/>
</dbReference>
<dbReference type="Pfam" id="PF13837">
    <property type="entry name" value="Myb_DNA-bind_4"/>
    <property type="match status" value="2"/>
</dbReference>
<feature type="region of interest" description="Disordered" evidence="16">
    <location>
        <begin position="200"/>
        <end position="234"/>
    </location>
</feature>
<dbReference type="CDD" id="cd07936">
    <property type="entry name" value="SCAN"/>
    <property type="match status" value="1"/>
</dbReference>
<dbReference type="OrthoDB" id="6077919at2759"/>
<feature type="compositionally biased region" description="Polar residues" evidence="16">
    <location>
        <begin position="377"/>
        <end position="391"/>
    </location>
</feature>
<evidence type="ECO:0000256" key="14">
    <source>
        <dbReference type="ARBA" id="ARBA00078698"/>
    </source>
</evidence>
<keyword evidence="5" id="KW-0479">Metal-binding</keyword>
<evidence type="ECO:0000256" key="10">
    <source>
        <dbReference type="ARBA" id="ARBA00023015"/>
    </source>
</evidence>
<evidence type="ECO:0000256" key="9">
    <source>
        <dbReference type="ARBA" id="ARBA00022843"/>
    </source>
</evidence>
<name>F6W347_ORNAN</name>
<evidence type="ECO:0000256" key="11">
    <source>
        <dbReference type="ARBA" id="ARBA00023163"/>
    </source>
</evidence>
<evidence type="ECO:0000256" key="7">
    <source>
        <dbReference type="ARBA" id="ARBA00022771"/>
    </source>
</evidence>
<dbReference type="PROSITE" id="PS00028">
    <property type="entry name" value="ZINC_FINGER_C2H2_1"/>
    <property type="match status" value="6"/>
</dbReference>
<protein>
    <recommendedName>
        <fullName evidence="13">Zinc finger and SCAN domain-containing protein 20</fullName>
    </recommendedName>
    <alternativeName>
        <fullName evidence="14">Zinc finger protein 31</fullName>
    </alternativeName>
</protein>
<dbReference type="PANTHER" id="PTHR23226:SF416">
    <property type="entry name" value="FI01424P"/>
    <property type="match status" value="1"/>
</dbReference>
<evidence type="ECO:0000256" key="8">
    <source>
        <dbReference type="ARBA" id="ARBA00022833"/>
    </source>
</evidence>
<evidence type="ECO:0000313" key="20">
    <source>
        <dbReference type="Proteomes" id="UP000002279"/>
    </source>
</evidence>
<keyword evidence="12" id="KW-0539">Nucleus</keyword>
<reference evidence="19" key="2">
    <citation type="submission" date="2025-08" db="UniProtKB">
        <authorList>
            <consortium name="Ensembl"/>
        </authorList>
    </citation>
    <scope>IDENTIFICATION</scope>
    <source>
        <strain evidence="19">Glennie</strain>
    </source>
</reference>
<dbReference type="Proteomes" id="UP000002279">
    <property type="component" value="Chromosome 11"/>
</dbReference>
<feature type="domain" description="C2H2-type" evidence="17">
    <location>
        <begin position="744"/>
        <end position="771"/>
    </location>
</feature>
<feature type="domain" description="C2H2-type" evidence="17">
    <location>
        <begin position="660"/>
        <end position="687"/>
    </location>
</feature>
<dbReference type="PROSITE" id="PS50804">
    <property type="entry name" value="SCAN_BOX"/>
    <property type="match status" value="1"/>
</dbReference>
<dbReference type="FunFam" id="1.10.10.60:FF:000032">
    <property type="entry name" value="Zinc finger and SCAN domain-containing 20"/>
    <property type="match status" value="2"/>
</dbReference>
<proteinExistence type="inferred from homology"/>
<dbReference type="KEGG" id="oaa:100081587"/>
<dbReference type="Ensembl" id="ENSOANT00000011672.3">
    <property type="protein sequence ID" value="ENSOANP00000011670.3"/>
    <property type="gene ID" value="ENSOANG00000007331.4"/>
</dbReference>
<dbReference type="InterPro" id="IPR013087">
    <property type="entry name" value="Znf_C2H2_type"/>
</dbReference>
<evidence type="ECO:0000256" key="15">
    <source>
        <dbReference type="PROSITE-ProRule" id="PRU00042"/>
    </source>
</evidence>
<evidence type="ECO:0000256" key="13">
    <source>
        <dbReference type="ARBA" id="ARBA00070954"/>
    </source>
</evidence>
<dbReference type="InterPro" id="IPR038269">
    <property type="entry name" value="SCAN_sf"/>
</dbReference>
<dbReference type="Gene3D" id="1.10.4020.10">
    <property type="entry name" value="DNA breaking-rejoining enzymes"/>
    <property type="match status" value="1"/>
</dbReference>
<comment type="function">
    <text evidence="1">May be involved in transcriptional regulation.</text>
</comment>
<dbReference type="FunFam" id="3.30.160.60:FF:000056">
    <property type="entry name" value="Zinc finger and SCAN domain-containing 20"/>
    <property type="match status" value="1"/>
</dbReference>
<feature type="domain" description="C2H2-type" evidence="17">
    <location>
        <begin position="688"/>
        <end position="715"/>
    </location>
</feature>
<dbReference type="FunFam" id="3.30.160.60:FF:000258">
    <property type="entry name" value="zinc finger and SCAN domain-containing protein 29 isoform X2"/>
    <property type="match status" value="1"/>
</dbReference>
<dbReference type="Pfam" id="PF02023">
    <property type="entry name" value="SCAN"/>
    <property type="match status" value="1"/>
</dbReference>
<keyword evidence="4" id="KW-1017">Isopeptide bond</keyword>
<feature type="region of interest" description="Disordered" evidence="16">
    <location>
        <begin position="118"/>
        <end position="173"/>
    </location>
</feature>
<dbReference type="Gene3D" id="1.10.10.60">
    <property type="entry name" value="Homeodomain-like"/>
    <property type="match status" value="2"/>
</dbReference>
<dbReference type="GO" id="GO:0005634">
    <property type="term" value="C:nucleus"/>
    <property type="evidence" value="ECO:0007669"/>
    <property type="project" value="UniProtKB-SubCell"/>
</dbReference>
<comment type="subcellular location">
    <subcellularLocation>
        <location evidence="2">Nucleus</location>
    </subcellularLocation>
</comment>
<dbReference type="GO" id="GO:0008270">
    <property type="term" value="F:zinc ion binding"/>
    <property type="evidence" value="ECO:0007669"/>
    <property type="project" value="UniProtKB-KW"/>
</dbReference>
<dbReference type="AlphaFoldDB" id="F6W347"/>
<reference evidence="19" key="3">
    <citation type="submission" date="2025-09" db="UniProtKB">
        <authorList>
            <consortium name="Ensembl"/>
        </authorList>
    </citation>
    <scope>IDENTIFICATION</scope>
    <source>
        <strain evidence="19">Glennie</strain>
    </source>
</reference>
<evidence type="ECO:0000256" key="12">
    <source>
        <dbReference type="ARBA" id="ARBA00023242"/>
    </source>
</evidence>
<evidence type="ECO:0000256" key="6">
    <source>
        <dbReference type="ARBA" id="ARBA00022737"/>
    </source>
</evidence>
<evidence type="ECO:0000256" key="2">
    <source>
        <dbReference type="ARBA" id="ARBA00004123"/>
    </source>
</evidence>
<organism evidence="19 20">
    <name type="scientific">Ornithorhynchus anatinus</name>
    <name type="common">Duckbill platypus</name>
    <dbReference type="NCBI Taxonomy" id="9258"/>
    <lineage>
        <taxon>Eukaryota</taxon>
        <taxon>Metazoa</taxon>
        <taxon>Chordata</taxon>
        <taxon>Craniata</taxon>
        <taxon>Vertebrata</taxon>
        <taxon>Euteleostomi</taxon>
        <taxon>Mammalia</taxon>
        <taxon>Monotremata</taxon>
        <taxon>Ornithorhynchidae</taxon>
        <taxon>Ornithorhynchus</taxon>
    </lineage>
</organism>
<gene>
    <name evidence="19" type="primary">LOC100081587</name>
</gene>
<feature type="domain" description="C2H2-type" evidence="17">
    <location>
        <begin position="632"/>
        <end position="659"/>
    </location>
</feature>
<dbReference type="SMART" id="SM00431">
    <property type="entry name" value="SCAN"/>
    <property type="match status" value="1"/>
</dbReference>
<dbReference type="eggNOG" id="KOG1721">
    <property type="taxonomic scope" value="Eukaryota"/>
</dbReference>
<dbReference type="PROSITE" id="PS50157">
    <property type="entry name" value="ZINC_FINGER_C2H2_2"/>
    <property type="match status" value="6"/>
</dbReference>
<sequence length="799" mass="91568">MMAESTLGGESTDSETLRRRFRRFRYEEVAGPHEAFSKLWELCCCWLRPEMRTKEQILELLVLEQFLTVLPGKIQTWVKDRHLESGEEAVALVQGLEGKPGKPRQWVTVCVHGQEVLSEEPSALEPAETQPKGRPQEDRPRRPQAGPCRGQPSPKEEPRQLLENGAGFPVSNPSVVTMLEREEGTWIPNLQGCKERAIHRESTRGSYTNEEQVQSDRRPGKRERKPRGDQELGGLEDEMVAGVHWGYEETKTLLAILREPRFYEKLRTCHRNSRVYGAVAEQLREHGFLRSPEQCRTKFKSLQSSYRKERRGHVPEPCAFYREMEALVNSQAPAASEEGVPHWSLQGSNAEPEGREQKEDTDDTTEDAESNKVDTGELTQEPRSPDTPSFFQNRTGVHWGYEETKTFLAILGKSQFYEKLQSCHRNSRVYGAVAERLRDHGFFRTPEQCRTKFKSLQTSYWKERRGHMPKPCAFYEEMDKMGIEEPIPEPKSPALPDLFHNRSGERGDGQNSLFSCHLYGLGKKQGAEDGGQWHFSRSSPVHSVCLEGFEIESGNKKNAKQEISEKEELHRSQPRSPEREQPAQGRDWENEHPSGKHLENSSRERQDKLIVQERDLEKTVNHLGPCVRGKPYKCLKCGKAFSQNSHLITHQITHRLENPHECDECGKSFSRSAHLIRHRRVHTGEKPYRCLDCGKSFRDSSNFGAHQRIHTGERPYKCGECGKSFNQSSSLVVHLRTHTGEKPYKCSECDKSFNNSSQFSAHRRTHTGEKPYKCGECGRSFNYSSHLSTHQRSHTGEKA</sequence>
<dbReference type="SUPFAM" id="SSF57667">
    <property type="entry name" value="beta-beta-alpha zinc fingers"/>
    <property type="match status" value="3"/>
</dbReference>
<feature type="domain" description="SCAN box" evidence="18">
    <location>
        <begin position="18"/>
        <end position="97"/>
    </location>
</feature>
<feature type="region of interest" description="Disordered" evidence="16">
    <location>
        <begin position="331"/>
        <end position="391"/>
    </location>
</feature>
<feature type="region of interest" description="Disordered" evidence="16">
    <location>
        <begin position="555"/>
        <end position="606"/>
    </location>
</feature>
<dbReference type="GeneTree" id="ENSGT00940000161523"/>
<feature type="compositionally biased region" description="Acidic residues" evidence="16">
    <location>
        <begin position="359"/>
        <end position="368"/>
    </location>
</feature>
<dbReference type="Pfam" id="PF00096">
    <property type="entry name" value="zf-C2H2"/>
    <property type="match status" value="6"/>
</dbReference>
<reference evidence="19 20" key="1">
    <citation type="journal article" date="2008" name="Nature">
        <title>Genome analysis of the platypus reveals unique signatures of evolution.</title>
        <authorList>
            <person name="Warren W.C."/>
            <person name="Hillier L.W."/>
            <person name="Marshall Graves J.A."/>
            <person name="Birney E."/>
            <person name="Ponting C.P."/>
            <person name="Grutzner F."/>
            <person name="Belov K."/>
            <person name="Miller W."/>
            <person name="Clarke L."/>
            <person name="Chinwalla A.T."/>
            <person name="Yang S.P."/>
            <person name="Heger A."/>
            <person name="Locke D.P."/>
            <person name="Miethke P."/>
            <person name="Waters P.D."/>
            <person name="Veyrunes F."/>
            <person name="Fulton L."/>
            <person name="Fulton B."/>
            <person name="Graves T."/>
            <person name="Wallis J."/>
            <person name="Puente X.S."/>
            <person name="Lopez-Otin C."/>
            <person name="Ordonez G.R."/>
            <person name="Eichler E.E."/>
            <person name="Chen L."/>
            <person name="Cheng Z."/>
            <person name="Deakin J.E."/>
            <person name="Alsop A."/>
            <person name="Thompson K."/>
            <person name="Kirby P."/>
            <person name="Papenfuss A.T."/>
            <person name="Wakefield M.J."/>
            <person name="Olender T."/>
            <person name="Lancet D."/>
            <person name="Huttley G.A."/>
            <person name="Smit A.F."/>
            <person name="Pask A."/>
            <person name="Temple-Smith P."/>
            <person name="Batzer M.A."/>
            <person name="Walker J.A."/>
            <person name="Konkel M.K."/>
            <person name="Harris R.S."/>
            <person name="Whittington C.M."/>
            <person name="Wong E.S."/>
            <person name="Gemmell N.J."/>
            <person name="Buschiazzo E."/>
            <person name="Vargas Jentzsch I.M."/>
            <person name="Merkel A."/>
            <person name="Schmitz J."/>
            <person name="Zemann A."/>
            <person name="Churakov G."/>
            <person name="Kriegs J.O."/>
            <person name="Brosius J."/>
            <person name="Murchison E.P."/>
            <person name="Sachidanandam R."/>
            <person name="Smith C."/>
            <person name="Hannon G.J."/>
            <person name="Tsend-Ayush E."/>
            <person name="McMillan D."/>
            <person name="Attenborough R."/>
            <person name="Rens W."/>
            <person name="Ferguson-Smith M."/>
            <person name="Lefevre C.M."/>
            <person name="Sharp J.A."/>
            <person name="Nicholas K.R."/>
            <person name="Ray D.A."/>
            <person name="Kube M."/>
            <person name="Reinhardt R."/>
            <person name="Pringle T.H."/>
            <person name="Taylor J."/>
            <person name="Jones R.C."/>
            <person name="Nixon B."/>
            <person name="Dacheux J.L."/>
            <person name="Niwa H."/>
            <person name="Sekita Y."/>
            <person name="Huang X."/>
            <person name="Stark A."/>
            <person name="Kheradpour P."/>
            <person name="Kellis M."/>
            <person name="Flicek P."/>
            <person name="Chen Y."/>
            <person name="Webber C."/>
            <person name="Hardison R."/>
            <person name="Nelson J."/>
            <person name="Hallsworth-Pepin K."/>
            <person name="Delehaunty K."/>
            <person name="Markovic C."/>
            <person name="Minx P."/>
            <person name="Feng Y."/>
            <person name="Kremitzki C."/>
            <person name="Mitreva M."/>
            <person name="Glasscock J."/>
            <person name="Wylie T."/>
            <person name="Wohldmann P."/>
            <person name="Thiru P."/>
            <person name="Nhan M.N."/>
            <person name="Pohl C.S."/>
            <person name="Smith S.M."/>
            <person name="Hou S."/>
            <person name="Nefedov M."/>
            <person name="de Jong P.J."/>
            <person name="Renfree M.B."/>
            <person name="Mardis E.R."/>
            <person name="Wilson R.K."/>
        </authorList>
    </citation>
    <scope>NUCLEOTIDE SEQUENCE [LARGE SCALE GENOMIC DNA]</scope>
    <source>
        <strain evidence="19 20">Glennie</strain>
    </source>
</reference>
<dbReference type="Gene3D" id="3.30.160.60">
    <property type="entry name" value="Classic Zinc Finger"/>
    <property type="match status" value="6"/>
</dbReference>
<feature type="domain" description="C2H2-type" evidence="17">
    <location>
        <begin position="716"/>
        <end position="743"/>
    </location>
</feature>
<dbReference type="RefSeq" id="XP_028930304.1">
    <property type="nucleotide sequence ID" value="XM_029074471.2"/>
</dbReference>
<dbReference type="InterPro" id="IPR036236">
    <property type="entry name" value="Znf_C2H2_sf"/>
</dbReference>
<dbReference type="FunFam" id="3.30.160.60:FF:000016">
    <property type="entry name" value="zinc finger protein 37 homolog"/>
    <property type="match status" value="1"/>
</dbReference>
<dbReference type="SUPFAM" id="SSF47353">
    <property type="entry name" value="Retrovirus capsid dimerization domain-like"/>
    <property type="match status" value="1"/>
</dbReference>
<dbReference type="FunFam" id="3.30.160.60:FF:002343">
    <property type="entry name" value="Zinc finger protein 33A"/>
    <property type="match status" value="1"/>
</dbReference>
<keyword evidence="6" id="KW-0677">Repeat</keyword>
<dbReference type="InterPro" id="IPR003309">
    <property type="entry name" value="SCAN_dom"/>
</dbReference>
<keyword evidence="8" id="KW-0862">Zinc</keyword>
<keyword evidence="10" id="KW-0805">Transcription regulation</keyword>
<dbReference type="FunFam" id="3.30.160.60:FF:000642">
    <property type="entry name" value="Zinc finger with KRAB and SCAN domains 2"/>
    <property type="match status" value="1"/>
</dbReference>
<dbReference type="GeneID" id="100081587"/>
<dbReference type="PANTHER" id="PTHR23226">
    <property type="entry name" value="ZINC FINGER AND SCAN DOMAIN-CONTAINING"/>
    <property type="match status" value="1"/>
</dbReference>
<dbReference type="InParanoid" id="F6W347"/>
<feature type="domain" description="C2H2-type" evidence="17">
    <location>
        <begin position="772"/>
        <end position="799"/>
    </location>
</feature>
<evidence type="ECO:0000259" key="17">
    <source>
        <dbReference type="PROSITE" id="PS50157"/>
    </source>
</evidence>
<dbReference type="HOGENOM" id="CLU_002678_88_3_1"/>
<keyword evidence="9" id="KW-0832">Ubl conjugation</keyword>